<organism evidence="5 6">
    <name type="scientific">Natronosporangium hydrolyticum</name>
    <dbReference type="NCBI Taxonomy" id="2811111"/>
    <lineage>
        <taxon>Bacteria</taxon>
        <taxon>Bacillati</taxon>
        <taxon>Actinomycetota</taxon>
        <taxon>Actinomycetes</taxon>
        <taxon>Micromonosporales</taxon>
        <taxon>Micromonosporaceae</taxon>
        <taxon>Natronosporangium</taxon>
    </lineage>
</organism>
<dbReference type="KEGG" id="nhy:JQS43_19330"/>
<dbReference type="SUPFAM" id="SSF53822">
    <property type="entry name" value="Periplasmic binding protein-like I"/>
    <property type="match status" value="1"/>
</dbReference>
<comment type="similarity">
    <text evidence="1">Belongs to the leucine-binding protein family.</text>
</comment>
<dbReference type="PANTHER" id="PTHR47235:SF1">
    <property type="entry name" value="BLR6548 PROTEIN"/>
    <property type="match status" value="1"/>
</dbReference>
<dbReference type="Pfam" id="PF13458">
    <property type="entry name" value="Peripla_BP_6"/>
    <property type="match status" value="1"/>
</dbReference>
<dbReference type="InterPro" id="IPR028082">
    <property type="entry name" value="Peripla_BP_I"/>
</dbReference>
<reference evidence="5" key="1">
    <citation type="submission" date="2021-02" db="EMBL/GenBank/DDBJ databases">
        <title>Natrosporangium hydrolyticum gen. nov., sp. nov, a haloalkaliphilic actinobacterium from a soda solonchak soil.</title>
        <authorList>
            <person name="Sorokin D.Y."/>
            <person name="Khijniak T.V."/>
            <person name="Zakharycheva A.P."/>
            <person name="Boueva O.V."/>
            <person name="Ariskina E.V."/>
            <person name="Hahnke R.L."/>
            <person name="Bunk B."/>
            <person name="Sproer C."/>
            <person name="Schumann P."/>
            <person name="Evtushenko L.I."/>
            <person name="Kublanov I.V."/>
        </authorList>
    </citation>
    <scope>NUCLEOTIDE SEQUENCE</scope>
    <source>
        <strain evidence="5">DSM 106523</strain>
    </source>
</reference>
<dbReference type="InterPro" id="IPR028081">
    <property type="entry name" value="Leu-bd"/>
</dbReference>
<accession>A0A895YGP7</accession>
<feature type="domain" description="Leucine-binding protein" evidence="4">
    <location>
        <begin position="57"/>
        <end position="378"/>
    </location>
</feature>
<evidence type="ECO:0000256" key="1">
    <source>
        <dbReference type="ARBA" id="ARBA00010062"/>
    </source>
</evidence>
<evidence type="ECO:0000256" key="3">
    <source>
        <dbReference type="SAM" id="SignalP"/>
    </source>
</evidence>
<gene>
    <name evidence="5" type="ORF">JQS43_19330</name>
</gene>
<evidence type="ECO:0000313" key="5">
    <source>
        <dbReference type="EMBL" id="QSB13706.1"/>
    </source>
</evidence>
<dbReference type="Proteomes" id="UP000662857">
    <property type="component" value="Chromosome"/>
</dbReference>
<keyword evidence="2 3" id="KW-0732">Signal</keyword>
<proteinExistence type="inferred from homology"/>
<name>A0A895YGP7_9ACTN</name>
<dbReference type="EMBL" id="CP070499">
    <property type="protein sequence ID" value="QSB13706.1"/>
    <property type="molecule type" value="Genomic_DNA"/>
</dbReference>
<keyword evidence="6" id="KW-1185">Reference proteome</keyword>
<feature type="chain" id="PRO_5039263540" evidence="3">
    <location>
        <begin position="23"/>
        <end position="440"/>
    </location>
</feature>
<dbReference type="Gene3D" id="3.40.50.2300">
    <property type="match status" value="2"/>
</dbReference>
<protein>
    <submittedName>
        <fullName evidence="5">ABC transporter substrate-binding protein</fullName>
    </submittedName>
</protein>
<feature type="signal peptide" evidence="3">
    <location>
        <begin position="1"/>
        <end position="22"/>
    </location>
</feature>
<dbReference type="PANTHER" id="PTHR47235">
    <property type="entry name" value="BLR6548 PROTEIN"/>
    <property type="match status" value="1"/>
</dbReference>
<dbReference type="AlphaFoldDB" id="A0A895YGP7"/>
<evidence type="ECO:0000313" key="6">
    <source>
        <dbReference type="Proteomes" id="UP000662857"/>
    </source>
</evidence>
<evidence type="ECO:0000256" key="2">
    <source>
        <dbReference type="ARBA" id="ARBA00022729"/>
    </source>
</evidence>
<evidence type="ECO:0000259" key="4">
    <source>
        <dbReference type="Pfam" id="PF13458"/>
    </source>
</evidence>
<dbReference type="PROSITE" id="PS51257">
    <property type="entry name" value="PROKAR_LIPOPROTEIN"/>
    <property type="match status" value="1"/>
</dbReference>
<dbReference type="RefSeq" id="WP_239675807.1">
    <property type="nucleotide sequence ID" value="NZ_CP070499.1"/>
</dbReference>
<sequence>MRRLIIAGAAGMALVVALGACRGDAGGEQEEIDGLSFDVGVTTDPCPNAVDEENGCIYLGTLSDLSVGPFAPLAVPLTAAQEAFWQRVNEEGGITADGVDQAFEVDVTSYQRDTQYNPTEHSRHYEEIKPNILALAQTLGSATTNAIISDMDASDIIAAPAAWSSLYAFEELILESGANYCVESMNAVDYAVEAHGVDHVMAVHYEDDYGEDAAAGAMIAAEANGLEFTSVATPTGSDNQEEAIGRILAGEPDLVIVTTGPSELAAIVGGAAAQGFLTARYIGTSPTWNPALLETAAGEALAGLYEQTGPWVDGWDGDTPGHQAMREALGDVTDINDGYTSGWIWSYPIKAALEAAMAEGDLTRAGVRAAATSLTSVDYEGMLPAEAGNYAAGPEGQLRANTINQVDPESSTGVSVGVEMTTGPTAESFELTQPCYELLD</sequence>